<dbReference type="HOGENOM" id="CLU_1936544_0_0_9"/>
<evidence type="ECO:0000313" key="1">
    <source>
        <dbReference type="EMBL" id="EMZ22740.1"/>
    </source>
</evidence>
<name>N2A9E9_9FIRM</name>
<dbReference type="Proteomes" id="UP000012589">
    <property type="component" value="Unassembled WGS sequence"/>
</dbReference>
<dbReference type="AlphaFoldDB" id="N2A9E9"/>
<organism evidence="1 2">
    <name type="scientific">Eubacterium plexicaudatum ASF492</name>
    <dbReference type="NCBI Taxonomy" id="1235802"/>
    <lineage>
        <taxon>Bacteria</taxon>
        <taxon>Bacillati</taxon>
        <taxon>Bacillota</taxon>
        <taxon>Clostridia</taxon>
        <taxon>Eubacteriales</taxon>
        <taxon>Eubacteriaceae</taxon>
        <taxon>Eubacterium</taxon>
    </lineage>
</organism>
<dbReference type="OrthoDB" id="2061906at2"/>
<dbReference type="eggNOG" id="ENOG50343NR">
    <property type="taxonomic scope" value="Bacteria"/>
</dbReference>
<gene>
    <name evidence="1" type="ORF">C823_03878</name>
</gene>
<evidence type="ECO:0000313" key="2">
    <source>
        <dbReference type="Proteomes" id="UP000012589"/>
    </source>
</evidence>
<protein>
    <submittedName>
        <fullName evidence="1">Uncharacterized protein</fullName>
    </submittedName>
</protein>
<sequence>MELQEKQIQIAYKIYMEAEDIGQSRIHACTAFLKNRLEQAANVYIKGAEFDDESDPDAFILRFYAEHSVREDVCGSPEDAESFVIDLAQILDDAACAHSFMELEGSFSWKYGDEAKTYTFRSESGCDYCDFKDTFGKGQS</sequence>
<reference evidence="1 2" key="1">
    <citation type="journal article" date="2014" name="Genome Announc.">
        <title>Draft genome sequences of the altered schaedler flora, a defined bacterial community from gnotobiotic mice.</title>
        <authorList>
            <person name="Wannemuehler M.J."/>
            <person name="Overstreet A.M."/>
            <person name="Ward D.V."/>
            <person name="Phillips G.J."/>
        </authorList>
    </citation>
    <scope>NUCLEOTIDE SEQUENCE [LARGE SCALE GENOMIC DNA]</scope>
    <source>
        <strain evidence="1 2">ASF492</strain>
    </source>
</reference>
<keyword evidence="2" id="KW-1185">Reference proteome</keyword>
<dbReference type="EMBL" id="AQFT01000118">
    <property type="protein sequence ID" value="EMZ22740.1"/>
    <property type="molecule type" value="Genomic_DNA"/>
</dbReference>
<comment type="caution">
    <text evidence="1">The sequence shown here is derived from an EMBL/GenBank/DDBJ whole genome shotgun (WGS) entry which is preliminary data.</text>
</comment>
<dbReference type="STRING" id="1235802.C823_03878"/>
<accession>N2A9E9</accession>
<dbReference type="PATRIC" id="fig|1235802.3.peg.4100"/>
<proteinExistence type="predicted"/>